<organism evidence="10 11">
    <name type="scientific">Pseudomonas gingeri</name>
    <dbReference type="NCBI Taxonomy" id="117681"/>
    <lineage>
        <taxon>Bacteria</taxon>
        <taxon>Pseudomonadati</taxon>
        <taxon>Pseudomonadota</taxon>
        <taxon>Gammaproteobacteria</taxon>
        <taxon>Pseudomonadales</taxon>
        <taxon>Pseudomonadaceae</taxon>
        <taxon>Pseudomonas</taxon>
    </lineage>
</organism>
<comment type="caution">
    <text evidence="10">The sequence shown here is derived from an EMBL/GenBank/DDBJ whole genome shotgun (WGS) entry which is preliminary data.</text>
</comment>
<sequence length="125" mass="13062">MPVVVPLKKTLGALLLLVGLAGANSAFAHAHLKSETPAKDATVSAPAELRLVFSEGVEAKFTKVELSSADKAVTLKSIATDPSDKKTLIVTPAAPLPPGQYKVVWHAVSVDTHKSEGNYSFTVGN</sequence>
<evidence type="ECO:0000256" key="3">
    <source>
        <dbReference type="ARBA" id="ARBA00022723"/>
    </source>
</evidence>
<feature type="chain" id="PRO_5031182309" description="Copper resistance protein C" evidence="8">
    <location>
        <begin position="29"/>
        <end position="125"/>
    </location>
</feature>
<name>A0A7Y7WPZ8_9PSED</name>
<keyword evidence="3 7" id="KW-0479">Metal-binding</keyword>
<dbReference type="GO" id="GO:0046688">
    <property type="term" value="P:response to copper ion"/>
    <property type="evidence" value="ECO:0007669"/>
    <property type="project" value="UniProtKB-UniRule"/>
</dbReference>
<dbReference type="InterPro" id="IPR047685">
    <property type="entry name" value="CopC-like"/>
</dbReference>
<gene>
    <name evidence="10" type="primary">copC</name>
    <name evidence="10" type="ORF">HX830_11505</name>
</gene>
<evidence type="ECO:0000256" key="2">
    <source>
        <dbReference type="ARBA" id="ARBA00010509"/>
    </source>
</evidence>
<keyword evidence="6 7" id="KW-0186">Copper</keyword>
<comment type="function">
    <text evidence="7">Involved in copper resistance.</text>
</comment>
<dbReference type="InterPro" id="IPR014756">
    <property type="entry name" value="Ig_E-set"/>
</dbReference>
<dbReference type="Pfam" id="PF04234">
    <property type="entry name" value="CopC"/>
    <property type="match status" value="1"/>
</dbReference>
<dbReference type="GO" id="GO:0006825">
    <property type="term" value="P:copper ion transport"/>
    <property type="evidence" value="ECO:0007669"/>
    <property type="project" value="InterPro"/>
</dbReference>
<accession>A0A7Y7WPZ8</accession>
<reference evidence="10 11" key="1">
    <citation type="submission" date="2020-04" db="EMBL/GenBank/DDBJ databases">
        <title>Molecular characterization of pseudomonads from Agaricus bisporus reveal novel blotch 2 pathogens in Western Europe.</title>
        <authorList>
            <person name="Taparia T."/>
            <person name="Krijger M."/>
            <person name="Haynes E."/>
            <person name="Elpinstone J.G."/>
            <person name="Noble R."/>
            <person name="Van Der Wolf J."/>
        </authorList>
    </citation>
    <scope>NUCLEOTIDE SEQUENCE [LARGE SCALE GENOMIC DNA]</scope>
    <source>
        <strain evidence="10 11">G9001</strain>
    </source>
</reference>
<dbReference type="PANTHER" id="PTHR34820">
    <property type="entry name" value="INNER MEMBRANE PROTEIN YEBZ"/>
    <property type="match status" value="1"/>
</dbReference>
<dbReference type="GO" id="GO:0005886">
    <property type="term" value="C:plasma membrane"/>
    <property type="evidence" value="ECO:0007669"/>
    <property type="project" value="TreeGrafter"/>
</dbReference>
<dbReference type="Gene3D" id="2.60.40.1220">
    <property type="match status" value="1"/>
</dbReference>
<feature type="domain" description="CopC" evidence="9">
    <location>
        <begin position="29"/>
        <end position="123"/>
    </location>
</feature>
<dbReference type="InterPro" id="IPR014755">
    <property type="entry name" value="Cu-Rt/internalin_Ig-like"/>
</dbReference>
<evidence type="ECO:0000256" key="6">
    <source>
        <dbReference type="ARBA" id="ARBA00023008"/>
    </source>
</evidence>
<comment type="similarity">
    <text evidence="2 7">Belongs to the CopC family.</text>
</comment>
<evidence type="ECO:0000259" key="9">
    <source>
        <dbReference type="Pfam" id="PF04234"/>
    </source>
</evidence>
<evidence type="ECO:0000313" key="11">
    <source>
        <dbReference type="Proteomes" id="UP000522864"/>
    </source>
</evidence>
<dbReference type="GO" id="GO:0005507">
    <property type="term" value="F:copper ion binding"/>
    <property type="evidence" value="ECO:0007669"/>
    <property type="project" value="UniProtKB-UniRule"/>
</dbReference>
<dbReference type="GO" id="GO:0042597">
    <property type="term" value="C:periplasmic space"/>
    <property type="evidence" value="ECO:0007669"/>
    <property type="project" value="UniProtKB-SubCell"/>
</dbReference>
<dbReference type="RefSeq" id="WP_103498254.1">
    <property type="nucleotide sequence ID" value="NZ_JACAQA010000006.1"/>
</dbReference>
<dbReference type="AlphaFoldDB" id="A0A7Y7WPZ8"/>
<evidence type="ECO:0000256" key="5">
    <source>
        <dbReference type="ARBA" id="ARBA00022764"/>
    </source>
</evidence>
<evidence type="ECO:0000256" key="7">
    <source>
        <dbReference type="RuleBase" id="RU369037"/>
    </source>
</evidence>
<evidence type="ECO:0000256" key="4">
    <source>
        <dbReference type="ARBA" id="ARBA00022729"/>
    </source>
</evidence>
<dbReference type="InterPro" id="IPR032694">
    <property type="entry name" value="CopC/D"/>
</dbReference>
<dbReference type="PANTHER" id="PTHR34820:SF4">
    <property type="entry name" value="INNER MEMBRANE PROTEIN YEBZ"/>
    <property type="match status" value="1"/>
</dbReference>
<evidence type="ECO:0000256" key="1">
    <source>
        <dbReference type="ARBA" id="ARBA00004418"/>
    </source>
</evidence>
<comment type="subcellular location">
    <subcellularLocation>
        <location evidence="1 7">Periplasm</location>
    </subcellularLocation>
</comment>
<dbReference type="InterPro" id="IPR007348">
    <property type="entry name" value="CopC_dom"/>
</dbReference>
<keyword evidence="4 7" id="KW-0732">Signal</keyword>
<evidence type="ECO:0000313" key="10">
    <source>
        <dbReference type="EMBL" id="NWB85511.1"/>
    </source>
</evidence>
<proteinExistence type="inferred from homology"/>
<dbReference type="Proteomes" id="UP000522864">
    <property type="component" value="Unassembled WGS sequence"/>
</dbReference>
<dbReference type="SUPFAM" id="SSF81296">
    <property type="entry name" value="E set domains"/>
    <property type="match status" value="1"/>
</dbReference>
<feature type="signal peptide" evidence="8">
    <location>
        <begin position="1"/>
        <end position="28"/>
    </location>
</feature>
<evidence type="ECO:0000256" key="8">
    <source>
        <dbReference type="SAM" id="SignalP"/>
    </source>
</evidence>
<protein>
    <recommendedName>
        <fullName evidence="7">Copper resistance protein C</fullName>
    </recommendedName>
</protein>
<dbReference type="NCBIfam" id="NF033814">
    <property type="entry name" value="copper_CopC"/>
    <property type="match status" value="1"/>
</dbReference>
<dbReference type="EMBL" id="JACAQA010000006">
    <property type="protein sequence ID" value="NWB85511.1"/>
    <property type="molecule type" value="Genomic_DNA"/>
</dbReference>
<keyword evidence="5 7" id="KW-0574">Periplasm</keyword>